<dbReference type="PROSITE" id="PS51257">
    <property type="entry name" value="PROKAR_LIPOPROTEIN"/>
    <property type="match status" value="1"/>
</dbReference>
<dbReference type="EMBL" id="JAJTWT010000004">
    <property type="protein sequence ID" value="MCE4537803.1"/>
    <property type="molecule type" value="Genomic_DNA"/>
</dbReference>
<dbReference type="Gene3D" id="3.40.50.1820">
    <property type="entry name" value="alpha/beta hydrolase"/>
    <property type="match status" value="1"/>
</dbReference>
<keyword evidence="3" id="KW-0378">Hydrolase</keyword>
<protein>
    <submittedName>
        <fullName evidence="3">Alpha/beta hydrolase</fullName>
    </submittedName>
</protein>
<dbReference type="GO" id="GO:0016787">
    <property type="term" value="F:hydrolase activity"/>
    <property type="evidence" value="ECO:0007669"/>
    <property type="project" value="UniProtKB-KW"/>
</dbReference>
<dbReference type="SUPFAM" id="SSF53474">
    <property type="entry name" value="alpha/beta-Hydrolases"/>
    <property type="match status" value="1"/>
</dbReference>
<feature type="chain" id="PRO_5046387462" evidence="1">
    <location>
        <begin position="21"/>
        <end position="283"/>
    </location>
</feature>
<dbReference type="PANTHER" id="PTHR43798:SF5">
    <property type="entry name" value="MONOACYLGLYCEROL LIPASE ABHD6"/>
    <property type="match status" value="1"/>
</dbReference>
<dbReference type="RefSeq" id="WP_233392007.1">
    <property type="nucleotide sequence ID" value="NZ_JAJTWT010000004.1"/>
</dbReference>
<dbReference type="InterPro" id="IPR000073">
    <property type="entry name" value="AB_hydrolase_1"/>
</dbReference>
<feature type="signal peptide" evidence="1">
    <location>
        <begin position="1"/>
        <end position="20"/>
    </location>
</feature>
<evidence type="ECO:0000259" key="2">
    <source>
        <dbReference type="Pfam" id="PF12697"/>
    </source>
</evidence>
<feature type="domain" description="AB hydrolase-1" evidence="2">
    <location>
        <begin position="53"/>
        <end position="265"/>
    </location>
</feature>
<keyword evidence="4" id="KW-1185">Reference proteome</keyword>
<reference evidence="3 4" key="1">
    <citation type="submission" date="2021-12" db="EMBL/GenBank/DDBJ databases">
        <title>Genome seq of p7.</title>
        <authorList>
            <person name="Seo T."/>
        </authorList>
    </citation>
    <scope>NUCLEOTIDE SEQUENCE [LARGE SCALE GENOMIC DNA]</scope>
    <source>
        <strain evidence="3 4">P7</strain>
    </source>
</reference>
<comment type="caution">
    <text evidence="3">The sequence shown here is derived from an EMBL/GenBank/DDBJ whole genome shotgun (WGS) entry which is preliminary data.</text>
</comment>
<dbReference type="Pfam" id="PF12697">
    <property type="entry name" value="Abhydrolase_6"/>
    <property type="match status" value="1"/>
</dbReference>
<dbReference type="Proteomes" id="UP001201463">
    <property type="component" value="Unassembled WGS sequence"/>
</dbReference>
<accession>A0ABS8XDI8</accession>
<dbReference type="InterPro" id="IPR050266">
    <property type="entry name" value="AB_hydrolase_sf"/>
</dbReference>
<evidence type="ECO:0000313" key="4">
    <source>
        <dbReference type="Proteomes" id="UP001201463"/>
    </source>
</evidence>
<evidence type="ECO:0000256" key="1">
    <source>
        <dbReference type="SAM" id="SignalP"/>
    </source>
</evidence>
<gene>
    <name evidence="3" type="ORF">LXT12_11135</name>
</gene>
<keyword evidence="1" id="KW-0732">Signal</keyword>
<dbReference type="InterPro" id="IPR029058">
    <property type="entry name" value="AB_hydrolase_fold"/>
</dbReference>
<dbReference type="PANTHER" id="PTHR43798">
    <property type="entry name" value="MONOACYLGLYCEROL LIPASE"/>
    <property type="match status" value="1"/>
</dbReference>
<proteinExistence type="predicted"/>
<name>A0ABS8XDI8_9BURK</name>
<sequence length="283" mass="30002">MRVIRRQLLTTAVAALSACSAMPPGQTLELGAQRLSYTRAGPAGRSPVVVFQSGLGDGKSVWAEVIGRVAPEMAVFAYDRPGYGQSGNVPVAAAAPPRDPCTTARELHALLRATGVRPPYVLVGHSVGGLYQYAFARLFPGEVAAVLLLDPTHPEHWARMQREAPAAARLVGGLRATVFAPAMQAEFDAQARPECLAELRAAAPPAVPVRLLVRSSFGLGEGEAFQDLARRLEAQWPALLPGATRRQVERSGHYIQKDRPDVVAEELRALVKATAAGPAAAAP</sequence>
<organism evidence="3 4">
    <name type="scientific">Pelomonas caseinilytica</name>
    <dbReference type="NCBI Taxonomy" id="2906763"/>
    <lineage>
        <taxon>Bacteria</taxon>
        <taxon>Pseudomonadati</taxon>
        <taxon>Pseudomonadota</taxon>
        <taxon>Betaproteobacteria</taxon>
        <taxon>Burkholderiales</taxon>
        <taxon>Sphaerotilaceae</taxon>
        <taxon>Roseateles</taxon>
    </lineage>
</organism>
<evidence type="ECO:0000313" key="3">
    <source>
        <dbReference type="EMBL" id="MCE4537803.1"/>
    </source>
</evidence>